<evidence type="ECO:0000313" key="4">
    <source>
        <dbReference type="Proteomes" id="UP000823388"/>
    </source>
</evidence>
<evidence type="ECO:0000259" key="2">
    <source>
        <dbReference type="Pfam" id="PF22486"/>
    </source>
</evidence>
<proteinExistence type="predicted"/>
<dbReference type="EMBL" id="CM029047">
    <property type="protein sequence ID" value="KAG2585122.1"/>
    <property type="molecule type" value="Genomic_DNA"/>
</dbReference>
<keyword evidence="4" id="KW-1185">Reference proteome</keyword>
<feature type="domain" description="MATH" evidence="2">
    <location>
        <begin position="149"/>
        <end position="202"/>
    </location>
</feature>
<organism evidence="3 4">
    <name type="scientific">Panicum virgatum</name>
    <name type="common">Blackwell switchgrass</name>
    <dbReference type="NCBI Taxonomy" id="38727"/>
    <lineage>
        <taxon>Eukaryota</taxon>
        <taxon>Viridiplantae</taxon>
        <taxon>Streptophyta</taxon>
        <taxon>Embryophyta</taxon>
        <taxon>Tracheophyta</taxon>
        <taxon>Spermatophyta</taxon>
        <taxon>Magnoliopsida</taxon>
        <taxon>Liliopsida</taxon>
        <taxon>Poales</taxon>
        <taxon>Poaceae</taxon>
        <taxon>PACMAD clade</taxon>
        <taxon>Panicoideae</taxon>
        <taxon>Panicodae</taxon>
        <taxon>Paniceae</taxon>
        <taxon>Panicinae</taxon>
        <taxon>Panicum</taxon>
        <taxon>Panicum sect. Hiantes</taxon>
    </lineage>
</organism>
<gene>
    <name evidence="3" type="ORF">PVAP13_6KG370906</name>
</gene>
<dbReference type="InterPro" id="IPR008974">
    <property type="entry name" value="TRAF-like"/>
</dbReference>
<sequence length="227" mass="25533">MFPFFFTITPSDTWADHRAPRRDNPSVRGATRGPAEEAAVGEGNACGGNEEEPSSRRSIGCRDLVQERGLPLRCERRCRGRRSEQAAGARPEDLSRERGQRSHRRTSSLVPPRAGSSSVSGVRQLGKRCRSARLERRTIDSAFQEFRVDYEQTKHFATGRAVTSDAFSVGGYIWRVHFYPHGFSEECKDSISPIFELMSKADVNVITEAFITVKDGHPWSVSRQERC</sequence>
<dbReference type="SUPFAM" id="SSF49599">
    <property type="entry name" value="TRAF domain-like"/>
    <property type="match status" value="1"/>
</dbReference>
<feature type="compositionally biased region" description="Basic and acidic residues" evidence="1">
    <location>
        <begin position="14"/>
        <end position="25"/>
    </location>
</feature>
<dbReference type="InterPro" id="IPR002083">
    <property type="entry name" value="MATH/TRAF_dom"/>
</dbReference>
<feature type="region of interest" description="Disordered" evidence="1">
    <location>
        <begin position="80"/>
        <end position="124"/>
    </location>
</feature>
<dbReference type="Gene3D" id="2.60.210.10">
    <property type="entry name" value="Apoptosis, Tumor Necrosis Factor Receptor Associated Protein 2, Chain A"/>
    <property type="match status" value="1"/>
</dbReference>
<dbReference type="CDD" id="cd00121">
    <property type="entry name" value="MATH"/>
    <property type="match status" value="1"/>
</dbReference>
<dbReference type="AlphaFoldDB" id="A0A8T0RGE5"/>
<dbReference type="Proteomes" id="UP000823388">
    <property type="component" value="Chromosome 6K"/>
</dbReference>
<reference evidence="3 4" key="1">
    <citation type="submission" date="2020-05" db="EMBL/GenBank/DDBJ databases">
        <title>WGS assembly of Panicum virgatum.</title>
        <authorList>
            <person name="Lovell J.T."/>
            <person name="Jenkins J."/>
            <person name="Shu S."/>
            <person name="Juenger T.E."/>
            <person name="Schmutz J."/>
        </authorList>
    </citation>
    <scope>NUCLEOTIDE SEQUENCE [LARGE SCALE GENOMIC DNA]</scope>
    <source>
        <strain evidence="4">cv. AP13</strain>
    </source>
</reference>
<evidence type="ECO:0000256" key="1">
    <source>
        <dbReference type="SAM" id="MobiDB-lite"/>
    </source>
</evidence>
<feature type="region of interest" description="Disordered" evidence="1">
    <location>
        <begin position="14"/>
        <end position="59"/>
    </location>
</feature>
<evidence type="ECO:0000313" key="3">
    <source>
        <dbReference type="EMBL" id="KAG2585122.1"/>
    </source>
</evidence>
<feature type="compositionally biased region" description="Basic and acidic residues" evidence="1">
    <location>
        <begin position="80"/>
        <end position="100"/>
    </location>
</feature>
<name>A0A8T0RGE5_PANVG</name>
<accession>A0A8T0RGE5</accession>
<dbReference type="Pfam" id="PF22486">
    <property type="entry name" value="MATH_2"/>
    <property type="match status" value="1"/>
</dbReference>
<protein>
    <recommendedName>
        <fullName evidence="2">MATH domain-containing protein</fullName>
    </recommendedName>
</protein>
<comment type="caution">
    <text evidence="3">The sequence shown here is derived from an EMBL/GenBank/DDBJ whole genome shotgun (WGS) entry which is preliminary data.</text>
</comment>